<gene>
    <name evidence="3" type="ORF">STRAU_1820</name>
</gene>
<accession>S4AUS1</accession>
<evidence type="ECO:0000259" key="2">
    <source>
        <dbReference type="Pfam" id="PF12697"/>
    </source>
</evidence>
<proteinExistence type="predicted"/>
<dbReference type="PRINTS" id="PR00111">
    <property type="entry name" value="ABHYDROLASE"/>
</dbReference>
<feature type="domain" description="AB hydrolase-1" evidence="2">
    <location>
        <begin position="27"/>
        <end position="251"/>
    </location>
</feature>
<sequence>METMVPVDGGEVWARDEGDPEGPGLPLVLLHPGVGDSRVWDDVVPAVSGRRRIIRYDARGFGRSPRPATRYSQLRDALAVLDHFGIDRAVVAASSMGGATAFSLAVAAPERVAGLALFAPGATGATGLESPEVNAEIERLAKAGDMDGLVALGLRLWGATDPAPDGEAARQLRAAIPAWFTTYGQDVADPPTFDRLGEIAVPCVLAIGDLDQREVIACNEEMAARVPGCRLVRLAGCDHFPTLREPGTVARLILDLCAQVDP</sequence>
<dbReference type="GO" id="GO:0016787">
    <property type="term" value="F:hydrolase activity"/>
    <property type="evidence" value="ECO:0007669"/>
    <property type="project" value="UniProtKB-KW"/>
</dbReference>
<dbReference type="PANTHER" id="PTHR43798">
    <property type="entry name" value="MONOACYLGLYCEROL LIPASE"/>
    <property type="match status" value="1"/>
</dbReference>
<dbReference type="Pfam" id="PF12697">
    <property type="entry name" value="Abhydrolase_6"/>
    <property type="match status" value="1"/>
</dbReference>
<comment type="caution">
    <text evidence="3">The sequence shown here is derived from an EMBL/GenBank/DDBJ whole genome shotgun (WGS) entry which is preliminary data.</text>
</comment>
<dbReference type="Proteomes" id="UP000014629">
    <property type="component" value="Unassembled WGS sequence"/>
</dbReference>
<dbReference type="SUPFAM" id="SSF53474">
    <property type="entry name" value="alpha/beta-Hydrolases"/>
    <property type="match status" value="1"/>
</dbReference>
<dbReference type="AlphaFoldDB" id="S4AUS1"/>
<reference evidence="3 4" key="1">
    <citation type="submission" date="2013-02" db="EMBL/GenBank/DDBJ databases">
        <title>Draft Genome Sequence of Streptomyces aurantiacus, Which Produces Setomimycin.</title>
        <authorList>
            <person name="Gruening B.A."/>
            <person name="Praeg A."/>
            <person name="Erxleben A."/>
            <person name="Guenther S."/>
            <person name="Mueller M."/>
        </authorList>
    </citation>
    <scope>NUCLEOTIDE SEQUENCE [LARGE SCALE GENOMIC DNA]</scope>
    <source>
        <strain evidence="3 4">JA 4570</strain>
    </source>
</reference>
<organism evidence="3 4">
    <name type="scientific">Streptomyces aurantiacus JA 4570</name>
    <dbReference type="NCBI Taxonomy" id="1286094"/>
    <lineage>
        <taxon>Bacteria</taxon>
        <taxon>Bacillati</taxon>
        <taxon>Actinomycetota</taxon>
        <taxon>Actinomycetes</taxon>
        <taxon>Kitasatosporales</taxon>
        <taxon>Streptomycetaceae</taxon>
        <taxon>Streptomyces</taxon>
        <taxon>Streptomyces aurantiacus group</taxon>
    </lineage>
</organism>
<dbReference type="InterPro" id="IPR029058">
    <property type="entry name" value="AB_hydrolase_fold"/>
</dbReference>
<evidence type="ECO:0000313" key="4">
    <source>
        <dbReference type="Proteomes" id="UP000014629"/>
    </source>
</evidence>
<evidence type="ECO:0000256" key="1">
    <source>
        <dbReference type="ARBA" id="ARBA00022801"/>
    </source>
</evidence>
<dbReference type="PANTHER" id="PTHR43798:SF31">
    <property type="entry name" value="AB HYDROLASE SUPERFAMILY PROTEIN YCLE"/>
    <property type="match status" value="1"/>
</dbReference>
<dbReference type="Gene3D" id="3.40.50.1820">
    <property type="entry name" value="alpha/beta hydrolase"/>
    <property type="match status" value="1"/>
</dbReference>
<dbReference type="InterPro" id="IPR000073">
    <property type="entry name" value="AB_hydrolase_1"/>
</dbReference>
<keyword evidence="1 3" id="KW-0378">Hydrolase</keyword>
<dbReference type="GO" id="GO:0016020">
    <property type="term" value="C:membrane"/>
    <property type="evidence" value="ECO:0007669"/>
    <property type="project" value="TreeGrafter"/>
</dbReference>
<keyword evidence="4" id="KW-1185">Reference proteome</keyword>
<dbReference type="RefSeq" id="WP_016639950.1">
    <property type="nucleotide sequence ID" value="NZ_AOPZ01000067.1"/>
</dbReference>
<protein>
    <submittedName>
        <fullName evidence="3">Putative aminoacrylate hydrolase RutD</fullName>
    </submittedName>
</protein>
<name>S4AUS1_9ACTN</name>
<dbReference type="EMBL" id="AOPZ01000067">
    <property type="protein sequence ID" value="EPH45192.1"/>
    <property type="molecule type" value="Genomic_DNA"/>
</dbReference>
<dbReference type="PATRIC" id="fig|1286094.4.peg.1797"/>
<evidence type="ECO:0000313" key="3">
    <source>
        <dbReference type="EMBL" id="EPH45192.1"/>
    </source>
</evidence>
<dbReference type="InterPro" id="IPR050266">
    <property type="entry name" value="AB_hydrolase_sf"/>
</dbReference>